<evidence type="ECO:0000313" key="4">
    <source>
        <dbReference type="Proteomes" id="UP000682733"/>
    </source>
</evidence>
<sequence>MDTESVKMHGQQNQPALIQIQMIKRPSVILLFEVLHLPSPQSHKFQLIKELIATIFSSHKSMYGWGKKQELYSFIEFGIITSEQINRVQYYDQQEIFTIEWRLTHPHHPLASHPQISLQNAILLMTGKCLNKNLTRSNFGMGLDPTLRRYTTYERSVQSSLIKYACCDCLAIETIIEALKNPQAPQLTSESCDPTTDSETEDELRPTASSSSVLAGFSSPPKLPQQQQQNESLVTHPEYDQISEDELQTTDRLVLTDRVVTIEPMEQENQPSTPLNILKNPDLWQSISDSETEDPPATPPPPTVNTTTQTAVPYRLIPIKQYKPYSSTSIDPPTTANISSQPSIVPFEQTNFIVRLPEKSPVLSSTSPSQQISATSEPSSSSVPPSTSATSKRKRKDTRSKAHRQRDNRRKELKRRARAYTYEVIRRNIHPYFVEARVIALLKDIGIKPANVHCNTNIRNGHISLYIGYKTESEFNIADSRLDSWWFSKNHYIHIITSRNPPSFGSQQRSH</sequence>
<dbReference type="AlphaFoldDB" id="A0A8S2GP00"/>
<feature type="region of interest" description="Disordered" evidence="1">
    <location>
        <begin position="183"/>
        <end position="233"/>
    </location>
</feature>
<dbReference type="EMBL" id="CAJNOK010000608">
    <property type="protein sequence ID" value="CAF0764685.1"/>
    <property type="molecule type" value="Genomic_DNA"/>
</dbReference>
<proteinExistence type="predicted"/>
<feature type="compositionally biased region" description="Basic residues" evidence="1">
    <location>
        <begin position="391"/>
        <end position="414"/>
    </location>
</feature>
<name>A0A8S2GP00_9BILA</name>
<dbReference type="Proteomes" id="UP000682733">
    <property type="component" value="Unassembled WGS sequence"/>
</dbReference>
<gene>
    <name evidence="2" type="ORF">OVA965_LOCUS2745</name>
    <name evidence="3" type="ORF">TMI583_LOCUS2742</name>
</gene>
<protein>
    <submittedName>
        <fullName evidence="3">Uncharacterized protein</fullName>
    </submittedName>
</protein>
<evidence type="ECO:0000256" key="1">
    <source>
        <dbReference type="SAM" id="MobiDB-lite"/>
    </source>
</evidence>
<evidence type="ECO:0000313" key="3">
    <source>
        <dbReference type="EMBL" id="CAF3544655.1"/>
    </source>
</evidence>
<evidence type="ECO:0000313" key="2">
    <source>
        <dbReference type="EMBL" id="CAF0764685.1"/>
    </source>
</evidence>
<feature type="compositionally biased region" description="Low complexity" evidence="1">
    <location>
        <begin position="373"/>
        <end position="390"/>
    </location>
</feature>
<feature type="compositionally biased region" description="Polar residues" evidence="1">
    <location>
        <begin position="362"/>
        <end position="372"/>
    </location>
</feature>
<feature type="region of interest" description="Disordered" evidence="1">
    <location>
        <begin position="286"/>
        <end position="312"/>
    </location>
</feature>
<organism evidence="3 4">
    <name type="scientific">Didymodactylos carnosus</name>
    <dbReference type="NCBI Taxonomy" id="1234261"/>
    <lineage>
        <taxon>Eukaryota</taxon>
        <taxon>Metazoa</taxon>
        <taxon>Spiralia</taxon>
        <taxon>Gnathifera</taxon>
        <taxon>Rotifera</taxon>
        <taxon>Eurotatoria</taxon>
        <taxon>Bdelloidea</taxon>
        <taxon>Philodinida</taxon>
        <taxon>Philodinidae</taxon>
        <taxon>Didymodactylos</taxon>
    </lineage>
</organism>
<comment type="caution">
    <text evidence="3">The sequence shown here is derived from an EMBL/GenBank/DDBJ whole genome shotgun (WGS) entry which is preliminary data.</text>
</comment>
<feature type="compositionally biased region" description="Low complexity" evidence="1">
    <location>
        <begin position="209"/>
        <end position="229"/>
    </location>
</feature>
<accession>A0A8S2GP00</accession>
<dbReference type="EMBL" id="CAJOBA010000607">
    <property type="protein sequence ID" value="CAF3544655.1"/>
    <property type="molecule type" value="Genomic_DNA"/>
</dbReference>
<feature type="compositionally biased region" description="Polar residues" evidence="1">
    <location>
        <begin position="183"/>
        <end position="195"/>
    </location>
</feature>
<reference evidence="3" key="1">
    <citation type="submission" date="2021-02" db="EMBL/GenBank/DDBJ databases">
        <authorList>
            <person name="Nowell W R."/>
        </authorList>
    </citation>
    <scope>NUCLEOTIDE SEQUENCE</scope>
</reference>
<feature type="region of interest" description="Disordered" evidence="1">
    <location>
        <begin position="361"/>
        <end position="414"/>
    </location>
</feature>
<dbReference type="Proteomes" id="UP000677228">
    <property type="component" value="Unassembled WGS sequence"/>
</dbReference>